<feature type="transmembrane region" description="Helical" evidence="6">
    <location>
        <begin position="88"/>
        <end position="106"/>
    </location>
</feature>
<comment type="subcellular location">
    <subcellularLocation>
        <location evidence="1">Membrane</location>
        <topology evidence="1">Multi-pass membrane protein</topology>
    </subcellularLocation>
</comment>
<feature type="transmembrane region" description="Helical" evidence="6">
    <location>
        <begin position="277"/>
        <end position="299"/>
    </location>
</feature>
<evidence type="ECO:0000256" key="6">
    <source>
        <dbReference type="SAM" id="Phobius"/>
    </source>
</evidence>
<feature type="transmembrane region" description="Helical" evidence="6">
    <location>
        <begin position="163"/>
        <end position="182"/>
    </location>
</feature>
<feature type="domain" description="Sugar phosphate transporter" evidence="7">
    <location>
        <begin position="39"/>
        <end position="320"/>
    </location>
</feature>
<dbReference type="InterPro" id="IPR004853">
    <property type="entry name" value="Sugar_P_trans_dom"/>
</dbReference>
<gene>
    <name evidence="8" type="ORF">OEZ85_005780</name>
</gene>
<evidence type="ECO:0000313" key="9">
    <source>
        <dbReference type="Proteomes" id="UP001244341"/>
    </source>
</evidence>
<feature type="transmembrane region" description="Helical" evidence="6">
    <location>
        <begin position="248"/>
        <end position="271"/>
    </location>
</feature>
<evidence type="ECO:0000256" key="1">
    <source>
        <dbReference type="ARBA" id="ARBA00004141"/>
    </source>
</evidence>
<evidence type="ECO:0000313" key="8">
    <source>
        <dbReference type="EMBL" id="WIA19880.1"/>
    </source>
</evidence>
<dbReference type="Pfam" id="PF03151">
    <property type="entry name" value="TPT"/>
    <property type="match status" value="1"/>
</dbReference>
<feature type="compositionally biased region" description="Low complexity" evidence="5">
    <location>
        <begin position="346"/>
        <end position="358"/>
    </location>
</feature>
<evidence type="ECO:0000259" key="7">
    <source>
        <dbReference type="Pfam" id="PF03151"/>
    </source>
</evidence>
<organism evidence="8 9">
    <name type="scientific">Tetradesmus obliquus</name>
    <name type="common">Green alga</name>
    <name type="synonym">Acutodesmus obliquus</name>
    <dbReference type="NCBI Taxonomy" id="3088"/>
    <lineage>
        <taxon>Eukaryota</taxon>
        <taxon>Viridiplantae</taxon>
        <taxon>Chlorophyta</taxon>
        <taxon>core chlorophytes</taxon>
        <taxon>Chlorophyceae</taxon>
        <taxon>CS clade</taxon>
        <taxon>Sphaeropleales</taxon>
        <taxon>Scenedesmaceae</taxon>
        <taxon>Tetradesmus</taxon>
    </lineage>
</organism>
<feature type="transmembrane region" description="Helical" evidence="6">
    <location>
        <begin position="21"/>
        <end position="41"/>
    </location>
</feature>
<reference evidence="8 9" key="1">
    <citation type="submission" date="2023-05" db="EMBL/GenBank/DDBJ databases">
        <title>A 100% complete, gapless, phased diploid assembly of the Scenedesmus obliquus UTEX 3031 genome.</title>
        <authorList>
            <person name="Biondi T.C."/>
            <person name="Hanschen E.R."/>
            <person name="Kwon T."/>
            <person name="Eng W."/>
            <person name="Kruse C.P.S."/>
            <person name="Koehler S.I."/>
            <person name="Kunde Y."/>
            <person name="Gleasner C.D."/>
            <person name="You Mak K.T."/>
            <person name="Polle J."/>
            <person name="Hovde B.T."/>
            <person name="Starkenburg S.R."/>
        </authorList>
    </citation>
    <scope>NUCLEOTIDE SEQUENCE [LARGE SCALE GENOMIC DNA]</scope>
    <source>
        <strain evidence="8 9">DOE0152z</strain>
    </source>
</reference>
<evidence type="ECO:0000256" key="5">
    <source>
        <dbReference type="SAM" id="MobiDB-lite"/>
    </source>
</evidence>
<keyword evidence="3 6" id="KW-1133">Transmembrane helix</keyword>
<feature type="region of interest" description="Disordered" evidence="5">
    <location>
        <begin position="336"/>
        <end position="390"/>
    </location>
</feature>
<evidence type="ECO:0000256" key="3">
    <source>
        <dbReference type="ARBA" id="ARBA00022989"/>
    </source>
</evidence>
<dbReference type="InterPro" id="IPR050186">
    <property type="entry name" value="TPT_transporter"/>
</dbReference>
<dbReference type="Proteomes" id="UP001244341">
    <property type="component" value="Chromosome 11b"/>
</dbReference>
<proteinExistence type="predicted"/>
<sequence length="419" mass="43770">MGYASAGESSRGRILGLRASWIKPLAYGALNIASASGIVFANKLVMSNYGFGFTCTLTWIHTLFTLVGMRLFLMAGMFSHKSLRARQVAPLAFAYVGYIVLCNLSLKVNTVGFYQVMKIAVAPTVMLLDLIFFGNVPAPKVVASVVLVCLGIGIATVTDSKLISNLSGLFVGLAATLVTALYQMWAGSKQKELQASSMQLLHQYTPQAAIILGCLIPLMEPVGWASLTGSAAAADSGKTIFSYHYTPAAVAAIVVSALLGLLVSLSTFLVIGCTSSLTYNVVGHLKTVIILTGGCLFFGDEMPPKKLLGVSVAMAGIIWYTQLKISGSTPAKPAAKAADPLQQVVSDSSNGSSSSGNGTKFHSSSDGTDTGVKASANLMTPSGGTAKPRTITTADKAAAALYYKPAASAFMPAMHRPNR</sequence>
<dbReference type="EMBL" id="CP126218">
    <property type="protein sequence ID" value="WIA19880.1"/>
    <property type="molecule type" value="Genomic_DNA"/>
</dbReference>
<keyword evidence="9" id="KW-1185">Reference proteome</keyword>
<evidence type="ECO:0000256" key="2">
    <source>
        <dbReference type="ARBA" id="ARBA00022692"/>
    </source>
</evidence>
<keyword evidence="2 6" id="KW-0812">Transmembrane</keyword>
<accession>A0ABY8UFE1</accession>
<keyword evidence="4 6" id="KW-0472">Membrane</keyword>
<protein>
    <recommendedName>
        <fullName evidence="7">Sugar phosphate transporter domain-containing protein</fullName>
    </recommendedName>
</protein>
<evidence type="ECO:0000256" key="4">
    <source>
        <dbReference type="ARBA" id="ARBA00023136"/>
    </source>
</evidence>
<feature type="transmembrane region" description="Helical" evidence="6">
    <location>
        <begin position="141"/>
        <end position="157"/>
    </location>
</feature>
<dbReference type="PANTHER" id="PTHR11132">
    <property type="entry name" value="SOLUTE CARRIER FAMILY 35"/>
    <property type="match status" value="1"/>
</dbReference>
<name>A0ABY8UFE1_TETOB</name>